<keyword evidence="9" id="KW-0234">DNA repair</keyword>
<evidence type="ECO:0000256" key="14">
    <source>
        <dbReference type="ARBA" id="ARBA00041592"/>
    </source>
</evidence>
<keyword evidence="8" id="KW-0460">Magnesium</keyword>
<gene>
    <name evidence="19" type="ordered locus">Msip34_0504</name>
</gene>
<evidence type="ECO:0000256" key="3">
    <source>
        <dbReference type="ARBA" id="ARBA00022457"/>
    </source>
</evidence>
<dbReference type="GO" id="GO:0044716">
    <property type="term" value="F:8-oxo-GDP phosphatase activity"/>
    <property type="evidence" value="ECO:0007669"/>
    <property type="project" value="TreeGrafter"/>
</dbReference>
<keyword evidence="4" id="KW-0235">DNA replication</keyword>
<accession>C6X9D2</accession>
<dbReference type="InterPro" id="IPR047127">
    <property type="entry name" value="MutT-like"/>
</dbReference>
<dbReference type="PANTHER" id="PTHR47707:SF1">
    <property type="entry name" value="NUDIX HYDROLASE FAMILY PROTEIN"/>
    <property type="match status" value="1"/>
</dbReference>
<dbReference type="PRINTS" id="PR00502">
    <property type="entry name" value="NUDIXFAMILY"/>
</dbReference>
<evidence type="ECO:0000256" key="12">
    <source>
        <dbReference type="ARBA" id="ARBA00038905"/>
    </source>
</evidence>
<dbReference type="GO" id="GO:0046872">
    <property type="term" value="F:metal ion binding"/>
    <property type="evidence" value="ECO:0007669"/>
    <property type="project" value="UniProtKB-KW"/>
</dbReference>
<dbReference type="PROSITE" id="PS51462">
    <property type="entry name" value="NUDIX"/>
    <property type="match status" value="1"/>
</dbReference>
<dbReference type="SUPFAM" id="SSF51391">
    <property type="entry name" value="Thiamin phosphate synthase"/>
    <property type="match status" value="1"/>
</dbReference>
<evidence type="ECO:0000256" key="15">
    <source>
        <dbReference type="ARBA" id="ARBA00041979"/>
    </source>
</evidence>
<reference evidence="20" key="1">
    <citation type="submission" date="2009-07" db="EMBL/GenBank/DDBJ databases">
        <title>Complete sequence of chromosome of Methylovorus sp. SIP3-4.</title>
        <authorList>
            <person name="Lucas S."/>
            <person name="Copeland A."/>
            <person name="Lapidus A."/>
            <person name="Glavina del Rio T."/>
            <person name="Tice H."/>
            <person name="Bruce D."/>
            <person name="Goodwin L."/>
            <person name="Pitluck S."/>
            <person name="Clum A."/>
            <person name="Larimer F."/>
            <person name="Land M."/>
            <person name="Hauser L."/>
            <person name="Kyrpides N."/>
            <person name="Mikhailova N."/>
            <person name="Kayluzhnaya M."/>
            <person name="Chistoserdova L."/>
        </authorList>
    </citation>
    <scope>NUCLEOTIDE SEQUENCE [LARGE SCALE GENOMIC DNA]</scope>
    <source>
        <strain evidence="20">SIP3-4</strain>
    </source>
</reference>
<proteinExistence type="inferred from homology"/>
<dbReference type="STRING" id="582744.Msip34_0504"/>
<dbReference type="InterPro" id="IPR020084">
    <property type="entry name" value="NUDIX_hydrolase_CS"/>
</dbReference>
<dbReference type="GO" id="GO:0006281">
    <property type="term" value="P:DNA repair"/>
    <property type="evidence" value="ECO:0007669"/>
    <property type="project" value="UniProtKB-KW"/>
</dbReference>
<evidence type="ECO:0000256" key="10">
    <source>
        <dbReference type="ARBA" id="ARBA00035861"/>
    </source>
</evidence>
<feature type="domain" description="Nudix hydrolase" evidence="18">
    <location>
        <begin position="6"/>
        <end position="132"/>
    </location>
</feature>
<dbReference type="InterPro" id="IPR036206">
    <property type="entry name" value="ThiamineP_synth_sf"/>
</dbReference>
<keyword evidence="6" id="KW-0227">DNA damage</keyword>
<dbReference type="GO" id="GO:0035539">
    <property type="term" value="F:8-oxo-7,8-dihydrodeoxyguanosine triphosphate pyrophosphatase activity"/>
    <property type="evidence" value="ECO:0007669"/>
    <property type="project" value="UniProtKB-EC"/>
</dbReference>
<protein>
    <recommendedName>
        <fullName evidence="13">8-oxo-dGTP diphosphatase</fullName>
        <ecNumber evidence="12">3.6.1.55</ecNumber>
    </recommendedName>
    <alternativeName>
        <fullName evidence="16">7,8-dihydro-8-oxoguanine-triphosphatase</fullName>
    </alternativeName>
    <alternativeName>
        <fullName evidence="15">Mutator protein MutT</fullName>
    </alternativeName>
    <alternativeName>
        <fullName evidence="14">dGTP pyrophosphohydrolase</fullName>
    </alternativeName>
</protein>
<dbReference type="InterPro" id="IPR013785">
    <property type="entry name" value="Aldolase_TIM"/>
</dbReference>
<organism evidence="19 20">
    <name type="scientific">Methylovorus glucosotrophus (strain SIP3-4)</name>
    <dbReference type="NCBI Taxonomy" id="582744"/>
    <lineage>
        <taxon>Bacteria</taxon>
        <taxon>Pseudomonadati</taxon>
        <taxon>Pseudomonadota</taxon>
        <taxon>Betaproteobacteria</taxon>
        <taxon>Nitrosomonadales</taxon>
        <taxon>Methylophilaceae</taxon>
        <taxon>Methylovorus</taxon>
    </lineage>
</organism>
<evidence type="ECO:0000256" key="1">
    <source>
        <dbReference type="ARBA" id="ARBA00001946"/>
    </source>
</evidence>
<evidence type="ECO:0000259" key="18">
    <source>
        <dbReference type="PROSITE" id="PS51462"/>
    </source>
</evidence>
<dbReference type="InterPro" id="IPR020476">
    <property type="entry name" value="Nudix_hydrolase"/>
</dbReference>
<evidence type="ECO:0000256" key="17">
    <source>
        <dbReference type="RuleBase" id="RU003476"/>
    </source>
</evidence>
<dbReference type="SUPFAM" id="SSF55811">
    <property type="entry name" value="Nudix"/>
    <property type="match status" value="1"/>
</dbReference>
<dbReference type="InterPro" id="IPR015797">
    <property type="entry name" value="NUDIX_hydrolase-like_dom_sf"/>
</dbReference>
<dbReference type="Gene3D" id="3.20.20.70">
    <property type="entry name" value="Aldolase class I"/>
    <property type="match status" value="1"/>
</dbReference>
<dbReference type="Proteomes" id="UP000002743">
    <property type="component" value="Chromosome"/>
</dbReference>
<dbReference type="InterPro" id="IPR000086">
    <property type="entry name" value="NUDIX_hydrolase_dom"/>
</dbReference>
<dbReference type="eggNOG" id="COG0494">
    <property type="taxonomic scope" value="Bacteria"/>
</dbReference>
<evidence type="ECO:0000256" key="6">
    <source>
        <dbReference type="ARBA" id="ARBA00022763"/>
    </source>
</evidence>
<keyword evidence="3" id="KW-0515">Mutator protein</keyword>
<reference evidence="19 20" key="2">
    <citation type="journal article" date="2011" name="J. Bacteriol.">
        <title>Genomes of three methylotrophs from a single niche uncover genetic and metabolic divergence of Methylophilaceae.</title>
        <authorList>
            <person name="Lapidus A."/>
            <person name="Clum A."/>
            <person name="Labutti K."/>
            <person name="Kaluzhnaya M.G."/>
            <person name="Lim S."/>
            <person name="Beck D.A."/>
            <person name="Glavina Del Rio T."/>
            <person name="Nolan M."/>
            <person name="Mavromatis K."/>
            <person name="Huntemann M."/>
            <person name="Lucas S."/>
            <person name="Lidstrom M.E."/>
            <person name="Ivanova N."/>
            <person name="Chistoserdova L."/>
        </authorList>
    </citation>
    <scope>NUCLEOTIDE SEQUENCE [LARGE SCALE GENOMIC DNA]</scope>
    <source>
        <strain evidence="19 20">SIP3-4</strain>
    </source>
</reference>
<dbReference type="eggNOG" id="COG0352">
    <property type="taxonomic scope" value="Bacteria"/>
</dbReference>
<dbReference type="KEGG" id="mei:Msip34_0504"/>
<dbReference type="OrthoDB" id="9810648at2"/>
<dbReference type="GO" id="GO:0006260">
    <property type="term" value="P:DNA replication"/>
    <property type="evidence" value="ECO:0007669"/>
    <property type="project" value="UniProtKB-KW"/>
</dbReference>
<evidence type="ECO:0000256" key="7">
    <source>
        <dbReference type="ARBA" id="ARBA00022801"/>
    </source>
</evidence>
<dbReference type="GO" id="GO:0008413">
    <property type="term" value="F:8-oxo-7,8-dihydroguanosine triphosphate pyrophosphatase activity"/>
    <property type="evidence" value="ECO:0007669"/>
    <property type="project" value="TreeGrafter"/>
</dbReference>
<comment type="catalytic activity">
    <reaction evidence="11">
        <text>8-oxo-GTP + H2O = 8-oxo-GMP + diphosphate + H(+)</text>
        <dbReference type="Rhea" id="RHEA:67616"/>
        <dbReference type="ChEBI" id="CHEBI:15377"/>
        <dbReference type="ChEBI" id="CHEBI:15378"/>
        <dbReference type="ChEBI" id="CHEBI:33019"/>
        <dbReference type="ChEBI" id="CHEBI:143553"/>
        <dbReference type="ChEBI" id="CHEBI:145694"/>
    </reaction>
</comment>
<dbReference type="HOGENOM" id="CLU_076087_0_0_4"/>
<dbReference type="EC" id="3.6.1.55" evidence="12"/>
<name>C6X9D2_METGS</name>
<evidence type="ECO:0000256" key="2">
    <source>
        <dbReference type="ARBA" id="ARBA00005582"/>
    </source>
</evidence>
<evidence type="ECO:0000256" key="4">
    <source>
        <dbReference type="ARBA" id="ARBA00022705"/>
    </source>
</evidence>
<dbReference type="NCBIfam" id="NF006530">
    <property type="entry name" value="PRK08999.1"/>
    <property type="match status" value="1"/>
</dbReference>
<comment type="catalytic activity">
    <reaction evidence="10">
        <text>8-oxo-dGTP + H2O = 8-oxo-dGMP + diphosphate + H(+)</text>
        <dbReference type="Rhea" id="RHEA:31575"/>
        <dbReference type="ChEBI" id="CHEBI:15377"/>
        <dbReference type="ChEBI" id="CHEBI:15378"/>
        <dbReference type="ChEBI" id="CHEBI:33019"/>
        <dbReference type="ChEBI" id="CHEBI:63224"/>
        <dbReference type="ChEBI" id="CHEBI:77896"/>
        <dbReference type="EC" id="3.6.1.55"/>
    </reaction>
</comment>
<evidence type="ECO:0000256" key="13">
    <source>
        <dbReference type="ARBA" id="ARBA00040794"/>
    </source>
</evidence>
<dbReference type="Gene3D" id="3.90.79.10">
    <property type="entry name" value="Nucleoside Triphosphate Pyrophosphohydrolase"/>
    <property type="match status" value="1"/>
</dbReference>
<dbReference type="InterPro" id="IPR022998">
    <property type="entry name" value="ThiamineP_synth_TenI"/>
</dbReference>
<dbReference type="AlphaFoldDB" id="C6X9D2"/>
<dbReference type="EMBL" id="CP001674">
    <property type="protein sequence ID" value="ACT49752.1"/>
    <property type="molecule type" value="Genomic_DNA"/>
</dbReference>
<evidence type="ECO:0000313" key="19">
    <source>
        <dbReference type="EMBL" id="ACT49752.1"/>
    </source>
</evidence>
<dbReference type="Pfam" id="PF00293">
    <property type="entry name" value="NUDIX"/>
    <property type="match status" value="1"/>
</dbReference>
<dbReference type="CDD" id="cd00564">
    <property type="entry name" value="TMP_TenI"/>
    <property type="match status" value="1"/>
</dbReference>
<evidence type="ECO:0000256" key="9">
    <source>
        <dbReference type="ARBA" id="ARBA00023204"/>
    </source>
</evidence>
<keyword evidence="5" id="KW-0479">Metal-binding</keyword>
<dbReference type="Pfam" id="PF02581">
    <property type="entry name" value="TMP-TENI"/>
    <property type="match status" value="1"/>
</dbReference>
<evidence type="ECO:0000256" key="16">
    <source>
        <dbReference type="ARBA" id="ARBA00042798"/>
    </source>
</evidence>
<evidence type="ECO:0000256" key="5">
    <source>
        <dbReference type="ARBA" id="ARBA00022723"/>
    </source>
</evidence>
<keyword evidence="20" id="KW-1185">Reference proteome</keyword>
<keyword evidence="7 17" id="KW-0378">Hydrolase</keyword>
<dbReference type="GO" id="GO:0009228">
    <property type="term" value="P:thiamine biosynthetic process"/>
    <property type="evidence" value="ECO:0007669"/>
    <property type="project" value="UniProtKB-KW"/>
</dbReference>
<evidence type="ECO:0000256" key="11">
    <source>
        <dbReference type="ARBA" id="ARBA00036904"/>
    </source>
</evidence>
<comment type="similarity">
    <text evidence="2 17">Belongs to the Nudix hydrolase family.</text>
</comment>
<dbReference type="PROSITE" id="PS00893">
    <property type="entry name" value="NUDIX_BOX"/>
    <property type="match status" value="1"/>
</dbReference>
<dbReference type="PANTHER" id="PTHR47707">
    <property type="entry name" value="8-OXO-DGTP DIPHOSPHATASE"/>
    <property type="match status" value="1"/>
</dbReference>
<sequence length="316" mass="34638" precursor="true">MTDKPVVHAAVAVLVRDDGKVLLAQRPEGKPWAGWWEFPGGKIEQGESVLQALKREIEEELGTAIVEAYPWITRRFAYPERTVQLHFYQVRRWTGEPHGREGQALSWQSPAAVNVGPLLPANEPLLRMLSLPSIYAITQLEALGEPVFLARLERALQGGLKLIQVREKHLSEEALLAFATKVLALARPYGARVLLNASPELASRVHADGVHLSSQALMALEQKPEGLVVGASCHDAPELARAAELELDFVVFSPVLRTLSHPDAKPLGWHGFAEGIAGYALPVYALGGLQASHLQEAWRHGAHGIAMLRGCWNENS</sequence>
<comment type="cofactor">
    <cofactor evidence="1">
        <name>Mg(2+)</name>
        <dbReference type="ChEBI" id="CHEBI:18420"/>
    </cofactor>
</comment>
<evidence type="ECO:0000256" key="8">
    <source>
        <dbReference type="ARBA" id="ARBA00022842"/>
    </source>
</evidence>
<evidence type="ECO:0000313" key="20">
    <source>
        <dbReference type="Proteomes" id="UP000002743"/>
    </source>
</evidence>
<dbReference type="GO" id="GO:0044715">
    <property type="term" value="F:8-oxo-dGDP phosphatase activity"/>
    <property type="evidence" value="ECO:0007669"/>
    <property type="project" value="TreeGrafter"/>
</dbReference>
<dbReference type="CDD" id="cd03425">
    <property type="entry name" value="NUDIX_MutT_NudA_like"/>
    <property type="match status" value="1"/>
</dbReference>
<dbReference type="RefSeq" id="WP_015829400.1">
    <property type="nucleotide sequence ID" value="NC_012969.1"/>
</dbReference>